<dbReference type="AlphaFoldDB" id="A0A381RJG8"/>
<accession>A0A381RJG8</accession>
<dbReference type="PANTHER" id="PTHR31876:SF26">
    <property type="entry name" value="PROTEIN LIKE COV 2"/>
    <property type="match status" value="1"/>
</dbReference>
<keyword evidence="1" id="KW-1133">Transmembrane helix</keyword>
<organism evidence="2">
    <name type="scientific">marine metagenome</name>
    <dbReference type="NCBI Taxonomy" id="408172"/>
    <lineage>
        <taxon>unclassified sequences</taxon>
        <taxon>metagenomes</taxon>
        <taxon>ecological metagenomes</taxon>
    </lineage>
</organism>
<reference evidence="2" key="1">
    <citation type="submission" date="2018-05" db="EMBL/GenBank/DDBJ databases">
        <authorList>
            <person name="Lanie J.A."/>
            <person name="Ng W.-L."/>
            <person name="Kazmierczak K.M."/>
            <person name="Andrzejewski T.M."/>
            <person name="Davidsen T.M."/>
            <person name="Wayne K.J."/>
            <person name="Tettelin H."/>
            <person name="Glass J.I."/>
            <person name="Rusch D."/>
            <person name="Podicherti R."/>
            <person name="Tsui H.-C.T."/>
            <person name="Winkler M.E."/>
        </authorList>
    </citation>
    <scope>NUCLEOTIDE SEQUENCE</scope>
</reference>
<name>A0A381RJG8_9ZZZZ</name>
<feature type="transmembrane region" description="Helical" evidence="1">
    <location>
        <begin position="12"/>
        <end position="33"/>
    </location>
</feature>
<evidence type="ECO:0000256" key="1">
    <source>
        <dbReference type="SAM" id="Phobius"/>
    </source>
</evidence>
<protein>
    <recommendedName>
        <fullName evidence="3">DUF502 domain-containing protein</fullName>
    </recommendedName>
</protein>
<dbReference type="Pfam" id="PF04367">
    <property type="entry name" value="DUF502"/>
    <property type="match status" value="1"/>
</dbReference>
<keyword evidence="1" id="KW-0472">Membrane</keyword>
<proteinExistence type="predicted"/>
<dbReference type="PANTHER" id="PTHR31876">
    <property type="entry name" value="COV-LIKE PROTEIN 1"/>
    <property type="match status" value="1"/>
</dbReference>
<gene>
    <name evidence="2" type="ORF">METZ01_LOCUS44830</name>
</gene>
<keyword evidence="1" id="KW-0812">Transmembrane</keyword>
<feature type="transmembrane region" description="Helical" evidence="1">
    <location>
        <begin position="53"/>
        <end position="75"/>
    </location>
</feature>
<dbReference type="InterPro" id="IPR007462">
    <property type="entry name" value="COV1-like"/>
</dbReference>
<dbReference type="EMBL" id="UINC01002022">
    <property type="protein sequence ID" value="SUZ91976.1"/>
    <property type="molecule type" value="Genomic_DNA"/>
</dbReference>
<sequence>MSAVLQNLRSKLFAGLATLIPVMLTFYFVRFLYVSLDKISAPLVKEYLEWEIPGVGILFTLVFIYLLGLAVTNFLGKKILSIGEQIVERVPLVNTIYTTLKQITDTFTKNSLEAFEGAVYIQYPRQGLWTMAFVSGESKNESGTPYYHLFVPTTPNPTSGYFLMIPKTDTVPAGMSVEEGLKTIISGGMLAPDVNPMPDD</sequence>
<evidence type="ECO:0000313" key="2">
    <source>
        <dbReference type="EMBL" id="SUZ91976.1"/>
    </source>
</evidence>
<evidence type="ECO:0008006" key="3">
    <source>
        <dbReference type="Google" id="ProtNLM"/>
    </source>
</evidence>